<organism evidence="2 3">
    <name type="scientific">Enterococcus thailandicus</name>
    <dbReference type="NCBI Taxonomy" id="417368"/>
    <lineage>
        <taxon>Bacteria</taxon>
        <taxon>Bacillati</taxon>
        <taxon>Bacillota</taxon>
        <taxon>Bacilli</taxon>
        <taxon>Lactobacillales</taxon>
        <taxon>Enterococcaceae</taxon>
        <taxon>Enterococcus</taxon>
    </lineage>
</organism>
<dbReference type="InterPro" id="IPR052920">
    <property type="entry name" value="DNA-binding_regulatory"/>
</dbReference>
<feature type="domain" description="Serine aminopeptidase S33" evidence="1">
    <location>
        <begin position="100"/>
        <end position="223"/>
    </location>
</feature>
<reference evidence="2 3" key="1">
    <citation type="submission" date="2019-07" db="EMBL/GenBank/DDBJ databases">
        <title>Whole genome shotgun sequence of Enterococcus thailandicus NBRC 101867.</title>
        <authorList>
            <person name="Hosoyama A."/>
            <person name="Uohara A."/>
            <person name="Ohji S."/>
            <person name="Ichikawa N."/>
        </authorList>
    </citation>
    <scope>NUCLEOTIDE SEQUENCE [LARGE SCALE GENOMIC DNA]</scope>
    <source>
        <strain evidence="2 3">NBRC 101867</strain>
    </source>
</reference>
<dbReference type="PANTHER" id="PTHR43358">
    <property type="entry name" value="ALPHA/BETA-HYDROLASE"/>
    <property type="match status" value="1"/>
</dbReference>
<name>A0A510WGB2_ENTTH</name>
<accession>A0A510WGB2</accession>
<dbReference type="InterPro" id="IPR029058">
    <property type="entry name" value="AB_hydrolase_fold"/>
</dbReference>
<proteinExistence type="predicted"/>
<keyword evidence="2" id="KW-0378">Hydrolase</keyword>
<evidence type="ECO:0000259" key="1">
    <source>
        <dbReference type="Pfam" id="PF12146"/>
    </source>
</evidence>
<gene>
    <name evidence="2" type="ORF">ETH01_00970</name>
</gene>
<dbReference type="InterPro" id="IPR022742">
    <property type="entry name" value="Hydrolase_4"/>
</dbReference>
<sequence length="324" mass="36630">MIIMLYFILVIVILAIIFNVISYSYAKKLITVGVQRGHNWYETTGHLLMDPAATEIVEAKRQQLEEAAESFWQTGVTETIKSHDGLKLTGKWFVTDRRQKNWVICIHDYRSTGKRDMSFVGKKYAEQGFNVLIPDLRAHGESEGEIIGMGWLDRLDLIAWIKQLMKEYPDASIVLHGGSMGASTIMMASGEKLPSSVKGFILDSGYVSVYAEFRYMLSKLTSFPKWLIMRYANSYAQKYAGYSLKQASATRQLGSNHLPLLIIHGEHDYFVPVEAAYTVQNATAGEKELLLVPNTEHLAAVLNEPKTYWTVVFSFINERILAGQ</sequence>
<dbReference type="EMBL" id="BJUG01000001">
    <property type="protein sequence ID" value="GEK35810.1"/>
    <property type="molecule type" value="Genomic_DNA"/>
</dbReference>
<dbReference type="Proteomes" id="UP000321361">
    <property type="component" value="Unassembled WGS sequence"/>
</dbReference>
<dbReference type="SUPFAM" id="SSF53474">
    <property type="entry name" value="alpha/beta-Hydrolases"/>
    <property type="match status" value="1"/>
</dbReference>
<dbReference type="Gene3D" id="3.40.50.1820">
    <property type="entry name" value="alpha/beta hydrolase"/>
    <property type="match status" value="1"/>
</dbReference>
<dbReference type="Pfam" id="PF12146">
    <property type="entry name" value="Hydrolase_4"/>
    <property type="match status" value="1"/>
</dbReference>
<comment type="caution">
    <text evidence="2">The sequence shown here is derived from an EMBL/GenBank/DDBJ whole genome shotgun (WGS) entry which is preliminary data.</text>
</comment>
<dbReference type="AlphaFoldDB" id="A0A510WGB2"/>
<dbReference type="PANTHER" id="PTHR43358:SF4">
    <property type="entry name" value="ALPHA_BETA HYDROLASE FOLD-1 DOMAIN-CONTAINING PROTEIN"/>
    <property type="match status" value="1"/>
</dbReference>
<protein>
    <submittedName>
        <fullName evidence="2">Alpha/beta hydrolase</fullName>
    </submittedName>
</protein>
<evidence type="ECO:0000313" key="3">
    <source>
        <dbReference type="Proteomes" id="UP000321361"/>
    </source>
</evidence>
<dbReference type="GO" id="GO:0016787">
    <property type="term" value="F:hydrolase activity"/>
    <property type="evidence" value="ECO:0007669"/>
    <property type="project" value="UniProtKB-KW"/>
</dbReference>
<evidence type="ECO:0000313" key="2">
    <source>
        <dbReference type="EMBL" id="GEK35810.1"/>
    </source>
</evidence>